<dbReference type="Proteomes" id="UP000499080">
    <property type="component" value="Unassembled WGS sequence"/>
</dbReference>
<feature type="region of interest" description="Disordered" evidence="1">
    <location>
        <begin position="23"/>
        <end position="42"/>
    </location>
</feature>
<feature type="compositionally biased region" description="Low complexity" evidence="1">
    <location>
        <begin position="33"/>
        <end position="42"/>
    </location>
</feature>
<reference evidence="2 3" key="1">
    <citation type="journal article" date="2019" name="Sci. Rep.">
        <title>Orb-weaving spider Araneus ventricosus genome elucidates the spidroin gene catalogue.</title>
        <authorList>
            <person name="Kono N."/>
            <person name="Nakamura H."/>
            <person name="Ohtoshi R."/>
            <person name="Moran D.A.P."/>
            <person name="Shinohara A."/>
            <person name="Yoshida Y."/>
            <person name="Fujiwara M."/>
            <person name="Mori M."/>
            <person name="Tomita M."/>
            <person name="Arakawa K."/>
        </authorList>
    </citation>
    <scope>NUCLEOTIDE SEQUENCE [LARGE SCALE GENOMIC DNA]</scope>
</reference>
<dbReference type="EMBL" id="BGPR01005162">
    <property type="protein sequence ID" value="GBN07494.1"/>
    <property type="molecule type" value="Genomic_DNA"/>
</dbReference>
<evidence type="ECO:0000313" key="3">
    <source>
        <dbReference type="Proteomes" id="UP000499080"/>
    </source>
</evidence>
<gene>
    <name evidence="2" type="ORF">AVEN_244874_1</name>
</gene>
<evidence type="ECO:0000313" key="2">
    <source>
        <dbReference type="EMBL" id="GBN07494.1"/>
    </source>
</evidence>
<organism evidence="2 3">
    <name type="scientific">Araneus ventricosus</name>
    <name type="common">Orbweaver spider</name>
    <name type="synonym">Epeira ventricosa</name>
    <dbReference type="NCBI Taxonomy" id="182803"/>
    <lineage>
        <taxon>Eukaryota</taxon>
        <taxon>Metazoa</taxon>
        <taxon>Ecdysozoa</taxon>
        <taxon>Arthropoda</taxon>
        <taxon>Chelicerata</taxon>
        <taxon>Arachnida</taxon>
        <taxon>Araneae</taxon>
        <taxon>Araneomorphae</taxon>
        <taxon>Entelegynae</taxon>
        <taxon>Araneoidea</taxon>
        <taxon>Araneidae</taxon>
        <taxon>Araneus</taxon>
    </lineage>
</organism>
<sequence>MSLPLKILKSLVNQESFQLADLTSIPSSGRQRTSSTSPVQPSSTSIVSAYYISIPTVKEALSRYSCHNGIRHGGMGRRFVKDATIQDLFQNLQNIINGGTTTTTRGGNSKYNAHMSIEIAAELIKLVKTLERRFQTQQDSQPIILPTAPKDTADIGIDTKIDTTTI</sequence>
<name>A0A4Y2KYK9_ARAVE</name>
<accession>A0A4Y2KYK9</accession>
<comment type="caution">
    <text evidence="2">The sequence shown here is derived from an EMBL/GenBank/DDBJ whole genome shotgun (WGS) entry which is preliminary data.</text>
</comment>
<proteinExistence type="predicted"/>
<evidence type="ECO:0000256" key="1">
    <source>
        <dbReference type="SAM" id="MobiDB-lite"/>
    </source>
</evidence>
<keyword evidence="3" id="KW-1185">Reference proteome</keyword>
<protein>
    <submittedName>
        <fullName evidence="2">Uncharacterized protein</fullName>
    </submittedName>
</protein>
<dbReference type="AlphaFoldDB" id="A0A4Y2KYK9"/>